<dbReference type="PANTHER" id="PTHR22168">
    <property type="entry name" value="TMEM26 PROTEIN"/>
    <property type="match status" value="1"/>
</dbReference>
<organism evidence="4 5">
    <name type="scientific">Betta splendens</name>
    <name type="common">Siamese fighting fish</name>
    <dbReference type="NCBI Taxonomy" id="158456"/>
    <lineage>
        <taxon>Eukaryota</taxon>
        <taxon>Metazoa</taxon>
        <taxon>Chordata</taxon>
        <taxon>Craniata</taxon>
        <taxon>Vertebrata</taxon>
        <taxon>Euteleostomi</taxon>
        <taxon>Actinopterygii</taxon>
        <taxon>Neopterygii</taxon>
        <taxon>Teleostei</taxon>
        <taxon>Neoteleostei</taxon>
        <taxon>Acanthomorphata</taxon>
        <taxon>Anabantaria</taxon>
        <taxon>Anabantiformes</taxon>
        <taxon>Anabantoidei</taxon>
        <taxon>Osphronemidae</taxon>
        <taxon>Betta</taxon>
    </lineage>
</organism>
<dbReference type="PANTHER" id="PTHR22168:SF7">
    <property type="entry name" value="TRANSMEMBRANE PROTEIN 26-LIKE"/>
    <property type="match status" value="1"/>
</dbReference>
<evidence type="ECO:0000313" key="4">
    <source>
        <dbReference type="Proteomes" id="UP000515150"/>
    </source>
</evidence>
<protein>
    <submittedName>
        <fullName evidence="5">Transmembrane protein 26</fullName>
    </submittedName>
</protein>
<evidence type="ECO:0000256" key="1">
    <source>
        <dbReference type="SAM" id="MobiDB-lite"/>
    </source>
</evidence>
<proteinExistence type="predicted"/>
<dbReference type="Proteomes" id="UP000515150">
    <property type="component" value="Chromosome 7"/>
</dbReference>
<keyword evidence="2 5" id="KW-0812">Transmembrane</keyword>
<feature type="chain" id="PRO_5028260524" evidence="3">
    <location>
        <begin position="20"/>
        <end position="356"/>
    </location>
</feature>
<dbReference type="InterPro" id="IPR019169">
    <property type="entry name" value="Transmembrane_26"/>
</dbReference>
<feature type="signal peptide" evidence="3">
    <location>
        <begin position="1"/>
        <end position="19"/>
    </location>
</feature>
<reference evidence="5" key="1">
    <citation type="submission" date="2025-08" db="UniProtKB">
        <authorList>
            <consortium name="RefSeq"/>
        </authorList>
    </citation>
    <scope>IDENTIFICATION</scope>
</reference>
<keyword evidence="2" id="KW-0472">Membrane</keyword>
<evidence type="ECO:0000256" key="3">
    <source>
        <dbReference type="SAM" id="SignalP"/>
    </source>
</evidence>
<evidence type="ECO:0000313" key="5">
    <source>
        <dbReference type="RefSeq" id="XP_029013464.1"/>
    </source>
</evidence>
<dbReference type="GeneID" id="114859469"/>
<dbReference type="InParanoid" id="A0A6P7N6B7"/>
<keyword evidence="3" id="KW-0732">Signal</keyword>
<sequence>MMCRLLNILLALLSRFLFAVHGVVTVWRVVAVKGEPLYWLLLTGVALLGVEMAVTLKCTRNSEWKWFSPMVFLYLSTVIPSIWFLELSLLQSKLPATNSSGAELHLLAHIPITAAIVELDPENWVVGLEQTMLIVLVLGRWLMPKGDMSRDQLSQLLMVNVGLGADILDIFDTFKEPEVKTNRVVVIIGLTLFSWALMQFPLVLTQTRPQKGESPEKSTGGFLCCPGAPPSLTSCCSSEVWSLLLTVGLQDGPFLLYRLYLMVQEKVLNQLMIFFTCKNILIVLLELYRIYVVQCEQQVPESGFGRCAALVHWIQTQSGGEERRSEEEKHSETGREGTCHTDTERETEKEEDQRCF</sequence>
<feature type="transmembrane region" description="Helical" evidence="2">
    <location>
        <begin position="38"/>
        <end position="54"/>
    </location>
</feature>
<dbReference type="AlphaFoldDB" id="A0A6P7N6B7"/>
<dbReference type="Pfam" id="PF09772">
    <property type="entry name" value="Tmem26"/>
    <property type="match status" value="1"/>
</dbReference>
<feature type="region of interest" description="Disordered" evidence="1">
    <location>
        <begin position="317"/>
        <end position="356"/>
    </location>
</feature>
<keyword evidence="4" id="KW-1185">Reference proteome</keyword>
<name>A0A6P7N6B7_BETSP</name>
<gene>
    <name evidence="5" type="primary">LOC114859469</name>
</gene>
<dbReference type="KEGG" id="bspl:114859469"/>
<dbReference type="RefSeq" id="XP_029013464.1">
    <property type="nucleotide sequence ID" value="XM_029157631.3"/>
</dbReference>
<feature type="transmembrane region" description="Helical" evidence="2">
    <location>
        <begin position="66"/>
        <end position="85"/>
    </location>
</feature>
<feature type="compositionally biased region" description="Basic and acidic residues" evidence="1">
    <location>
        <begin position="320"/>
        <end position="356"/>
    </location>
</feature>
<dbReference type="OrthoDB" id="10042902at2759"/>
<keyword evidence="2" id="KW-1133">Transmembrane helix</keyword>
<accession>A0A6P7N6B7</accession>
<evidence type="ECO:0000256" key="2">
    <source>
        <dbReference type="SAM" id="Phobius"/>
    </source>
</evidence>